<comment type="caution">
    <text evidence="1">The sequence shown here is derived from an EMBL/GenBank/DDBJ whole genome shotgun (WGS) entry which is preliminary data.</text>
</comment>
<protein>
    <submittedName>
        <fullName evidence="1">Uncharacterized protein</fullName>
    </submittedName>
</protein>
<keyword evidence="2" id="KW-1185">Reference proteome</keyword>
<dbReference type="Proteomes" id="UP000195043">
    <property type="component" value="Unassembled WGS sequence"/>
</dbReference>
<sequence length="57" mass="6600">MTYRHIEIFTISQYNKNKEKKGYFPQSGVVINVFFEPNFSTQHVAVGFNKVFGIAQV</sequence>
<proteinExistence type="predicted"/>
<evidence type="ECO:0000313" key="1">
    <source>
        <dbReference type="EMBL" id="OTN77241.1"/>
    </source>
</evidence>
<evidence type="ECO:0000313" key="2">
    <source>
        <dbReference type="Proteomes" id="UP000195043"/>
    </source>
</evidence>
<dbReference type="EMBL" id="NGKU01000001">
    <property type="protein sequence ID" value="OTN77241.1"/>
    <property type="molecule type" value="Genomic_DNA"/>
</dbReference>
<dbReference type="STRING" id="1834191.A5886_002338"/>
<reference evidence="1 2" key="1">
    <citation type="submission" date="2017-05" db="EMBL/GenBank/DDBJ databases">
        <title>The Genome Sequence of Enterococcus sp. 8G7_MSG3316.</title>
        <authorList>
            <consortium name="The Broad Institute Genomics Platform"/>
            <consortium name="The Broad Institute Genomic Center for Infectious Diseases"/>
            <person name="Earl A."/>
            <person name="Manson A."/>
            <person name="Schwartman J."/>
            <person name="Gilmore M."/>
            <person name="Abouelleil A."/>
            <person name="Cao P."/>
            <person name="Chapman S."/>
            <person name="Cusick C."/>
            <person name="Shea T."/>
            <person name="Young S."/>
            <person name="Neafsey D."/>
            <person name="Nusbaum C."/>
            <person name="Birren B."/>
        </authorList>
    </citation>
    <scope>NUCLEOTIDE SEQUENCE [LARGE SCALE GENOMIC DNA]</scope>
    <source>
        <strain evidence="1 2">8G7_MSG3316</strain>
    </source>
</reference>
<organism evidence="1 2">
    <name type="scientific">Candidatus Enterococcus testudinis</name>
    <dbReference type="NCBI Taxonomy" id="1834191"/>
    <lineage>
        <taxon>Bacteria</taxon>
        <taxon>Bacillati</taxon>
        <taxon>Bacillota</taxon>
        <taxon>Bacilli</taxon>
        <taxon>Lactobacillales</taxon>
        <taxon>Enterococcaceae</taxon>
        <taxon>Enterococcus</taxon>
    </lineage>
</organism>
<gene>
    <name evidence="1" type="ORF">A5886_002338</name>
</gene>
<dbReference type="AlphaFoldDB" id="A0A242A937"/>
<dbReference type="RefSeq" id="WP_179190031.1">
    <property type="nucleotide sequence ID" value="NZ_NGKU01000001.1"/>
</dbReference>
<accession>A0A242A937</accession>
<name>A0A242A937_9ENTE</name>